<dbReference type="AlphaFoldDB" id="A0A8X8IAQ3"/>
<comment type="caution">
    <text evidence="1">The sequence shown here is derived from an EMBL/GenBank/DDBJ whole genome shotgun (WGS) entry which is preliminary data.</text>
</comment>
<proteinExistence type="predicted"/>
<evidence type="ECO:0000313" key="1">
    <source>
        <dbReference type="EMBL" id="SDW52250.1"/>
    </source>
</evidence>
<name>A0A8X8IAQ3_9BACT</name>
<protein>
    <submittedName>
        <fullName evidence="1">Uncharacterized protein</fullName>
    </submittedName>
</protein>
<dbReference type="Proteomes" id="UP000198711">
    <property type="component" value="Unassembled WGS sequence"/>
</dbReference>
<sequence>MGLAYPHHILMRSNNPNEILKYYSQEILDNTKYCAVINIFAYKRG</sequence>
<gene>
    <name evidence="1" type="ORF">SAMN05444410_103187</name>
</gene>
<reference evidence="1 2" key="1">
    <citation type="submission" date="2016-10" db="EMBL/GenBank/DDBJ databases">
        <authorList>
            <person name="Varghese N."/>
            <person name="Submissions S."/>
        </authorList>
    </citation>
    <scope>NUCLEOTIDE SEQUENCE [LARGE SCALE GENOMIC DNA]</scope>
    <source>
        <strain evidence="1 2">DSM 25353</strain>
    </source>
</reference>
<organism evidence="1 2">
    <name type="scientific">Hydrobacter penzbergensis</name>
    <dbReference type="NCBI Taxonomy" id="1235997"/>
    <lineage>
        <taxon>Bacteria</taxon>
        <taxon>Pseudomonadati</taxon>
        <taxon>Bacteroidota</taxon>
        <taxon>Chitinophagia</taxon>
        <taxon>Chitinophagales</taxon>
        <taxon>Chitinophagaceae</taxon>
        <taxon>Hydrobacter</taxon>
    </lineage>
</organism>
<keyword evidence="2" id="KW-1185">Reference proteome</keyword>
<dbReference type="EMBL" id="FNNO01000003">
    <property type="protein sequence ID" value="SDW52250.1"/>
    <property type="molecule type" value="Genomic_DNA"/>
</dbReference>
<evidence type="ECO:0000313" key="2">
    <source>
        <dbReference type="Proteomes" id="UP000198711"/>
    </source>
</evidence>
<accession>A0A8X8IAQ3</accession>